<keyword evidence="4" id="KW-1185">Reference proteome</keyword>
<feature type="compositionally biased region" description="Polar residues" evidence="1">
    <location>
        <begin position="120"/>
        <end position="133"/>
    </location>
</feature>
<feature type="transmembrane region" description="Helical" evidence="2">
    <location>
        <begin position="6"/>
        <end position="27"/>
    </location>
</feature>
<reference evidence="3 4" key="1">
    <citation type="submission" date="2015-04" db="EMBL/GenBank/DDBJ databases">
        <title>The draft genome sequence of Erythrobacter marinus HWDM-33.</title>
        <authorList>
            <person name="Zhuang L."/>
            <person name="Liu Y."/>
            <person name="Shao Z."/>
        </authorList>
    </citation>
    <scope>NUCLEOTIDE SEQUENCE [LARGE SCALE GENOMIC DNA]</scope>
    <source>
        <strain evidence="3 4">HWDM-33</strain>
    </source>
</reference>
<feature type="region of interest" description="Disordered" evidence="1">
    <location>
        <begin position="101"/>
        <end position="136"/>
    </location>
</feature>
<keyword evidence="2" id="KW-0472">Membrane</keyword>
<name>A0A0H0XN34_9SPHN</name>
<comment type="caution">
    <text evidence="3">The sequence shown here is derived from an EMBL/GenBank/DDBJ whole genome shotgun (WGS) entry which is preliminary data.</text>
</comment>
<organism evidence="3 4">
    <name type="scientific">Aurantiacibacter marinus</name>
    <dbReference type="NCBI Taxonomy" id="874156"/>
    <lineage>
        <taxon>Bacteria</taxon>
        <taxon>Pseudomonadati</taxon>
        <taxon>Pseudomonadota</taxon>
        <taxon>Alphaproteobacteria</taxon>
        <taxon>Sphingomonadales</taxon>
        <taxon>Erythrobacteraceae</taxon>
        <taxon>Aurantiacibacter</taxon>
    </lineage>
</organism>
<dbReference type="RefSeq" id="WP_047093225.1">
    <property type="nucleotide sequence ID" value="NZ_LBHU01000002.1"/>
</dbReference>
<dbReference type="OrthoDB" id="9807941at2"/>
<dbReference type="EMBL" id="LBHU01000002">
    <property type="protein sequence ID" value="KLI63411.1"/>
    <property type="molecule type" value="Genomic_DNA"/>
</dbReference>
<sequence length="210" mass="22560">MPELLQQYWILAVLALLIGVLVAWWIFHASRRTKVELEDKPQDGGTAKRNQALIDAQPAAAAAGPITAAANSDAVAAASADADAEAGAAVPAREAIRKMADVTPEQSAEAETETEVQAQSPATRTDNPIASSNDDLRRIKGVGPKLVTILSDHGVTSFAQIAAWTDADIDRIDAELGRFQGRIRRDDWVAQARFLKSDDIAGYEERFGKV</sequence>
<gene>
    <name evidence="3" type="ORF">AAV99_06370</name>
</gene>
<accession>A0A0H0XN34</accession>
<dbReference type="AlphaFoldDB" id="A0A0H0XN34"/>
<dbReference type="STRING" id="874156.GCA_001021555_02047"/>
<proteinExistence type="predicted"/>
<evidence type="ECO:0000313" key="3">
    <source>
        <dbReference type="EMBL" id="KLI63411.1"/>
    </source>
</evidence>
<evidence type="ECO:0000256" key="2">
    <source>
        <dbReference type="SAM" id="Phobius"/>
    </source>
</evidence>
<evidence type="ECO:0000256" key="1">
    <source>
        <dbReference type="SAM" id="MobiDB-lite"/>
    </source>
</evidence>
<evidence type="ECO:0008006" key="5">
    <source>
        <dbReference type="Google" id="ProtNLM"/>
    </source>
</evidence>
<dbReference type="PATRIC" id="fig|874156.12.peg.1312"/>
<keyword evidence="2" id="KW-0812">Transmembrane</keyword>
<dbReference type="Gene3D" id="1.10.150.20">
    <property type="entry name" value="5' to 3' exonuclease, C-terminal subdomain"/>
    <property type="match status" value="1"/>
</dbReference>
<dbReference type="Proteomes" id="UP000053455">
    <property type="component" value="Unassembled WGS sequence"/>
</dbReference>
<keyword evidence="2" id="KW-1133">Transmembrane helix</keyword>
<protein>
    <recommendedName>
        <fullName evidence="5">NADH dehydrogenase</fullName>
    </recommendedName>
</protein>
<evidence type="ECO:0000313" key="4">
    <source>
        <dbReference type="Proteomes" id="UP000053455"/>
    </source>
</evidence>